<dbReference type="SUPFAM" id="SSF57903">
    <property type="entry name" value="FYVE/PHD zinc finger"/>
    <property type="match status" value="1"/>
</dbReference>
<evidence type="ECO:0000256" key="9">
    <source>
        <dbReference type="ARBA" id="ARBA00022833"/>
    </source>
</evidence>
<dbReference type="Proteomes" id="UP001159363">
    <property type="component" value="Chromosome 16"/>
</dbReference>
<dbReference type="SMART" id="SM00317">
    <property type="entry name" value="SET"/>
    <property type="match status" value="1"/>
</dbReference>
<evidence type="ECO:0000256" key="4">
    <source>
        <dbReference type="ARBA" id="ARBA00022603"/>
    </source>
</evidence>
<evidence type="ECO:0000259" key="15">
    <source>
        <dbReference type="PROSITE" id="PS51215"/>
    </source>
</evidence>
<dbReference type="InterPro" id="IPR001965">
    <property type="entry name" value="Znf_PHD"/>
</dbReference>
<dbReference type="PROSITE" id="PS50868">
    <property type="entry name" value="POST_SET"/>
    <property type="match status" value="1"/>
</dbReference>
<dbReference type="InterPro" id="IPR046341">
    <property type="entry name" value="SET_dom_sf"/>
</dbReference>
<keyword evidence="6" id="KW-0949">S-adenosyl-L-methionine</keyword>
<dbReference type="Pfam" id="PF17907">
    <property type="entry name" value="AWS"/>
    <property type="match status" value="1"/>
</dbReference>
<feature type="domain" description="SET" evidence="12">
    <location>
        <begin position="440"/>
        <end position="557"/>
    </location>
</feature>
<reference evidence="16 17" key="1">
    <citation type="submission" date="2023-02" db="EMBL/GenBank/DDBJ databases">
        <title>LHISI_Scaffold_Assembly.</title>
        <authorList>
            <person name="Stuart O.P."/>
            <person name="Cleave R."/>
            <person name="Magrath M.J.L."/>
            <person name="Mikheyev A.S."/>
        </authorList>
    </citation>
    <scope>NUCLEOTIDE SEQUENCE [LARGE SCALE GENOMIC DNA]</scope>
    <source>
        <strain evidence="16">Daus_M_001</strain>
        <tissue evidence="16">Leg muscle</tissue>
    </source>
</reference>
<organism evidence="16 17">
    <name type="scientific">Dryococelus australis</name>
    <dbReference type="NCBI Taxonomy" id="614101"/>
    <lineage>
        <taxon>Eukaryota</taxon>
        <taxon>Metazoa</taxon>
        <taxon>Ecdysozoa</taxon>
        <taxon>Arthropoda</taxon>
        <taxon>Hexapoda</taxon>
        <taxon>Insecta</taxon>
        <taxon>Pterygota</taxon>
        <taxon>Neoptera</taxon>
        <taxon>Polyneoptera</taxon>
        <taxon>Phasmatodea</taxon>
        <taxon>Verophasmatodea</taxon>
        <taxon>Anareolatae</taxon>
        <taxon>Phasmatidae</taxon>
        <taxon>Eurycanthinae</taxon>
        <taxon>Dryococelus</taxon>
    </lineage>
</organism>
<evidence type="ECO:0000256" key="10">
    <source>
        <dbReference type="ARBA" id="ARBA00023242"/>
    </source>
</evidence>
<feature type="domain" description="AWS" evidence="15">
    <location>
        <begin position="388"/>
        <end position="438"/>
    </location>
</feature>
<comment type="caution">
    <text evidence="16">The sequence shown here is derived from an EMBL/GenBank/DDBJ whole genome shotgun (WGS) entry which is preliminary data.</text>
</comment>
<dbReference type="Pfam" id="PF00855">
    <property type="entry name" value="PWWP"/>
    <property type="match status" value="1"/>
</dbReference>
<dbReference type="InterPro" id="IPR013083">
    <property type="entry name" value="Znf_RING/FYVE/PHD"/>
</dbReference>
<dbReference type="SUPFAM" id="SSF82199">
    <property type="entry name" value="SET domain"/>
    <property type="match status" value="1"/>
</dbReference>
<dbReference type="Gene3D" id="2.170.270.10">
    <property type="entry name" value="SET domain"/>
    <property type="match status" value="1"/>
</dbReference>
<evidence type="ECO:0000256" key="1">
    <source>
        <dbReference type="ARBA" id="ARBA00004123"/>
    </source>
</evidence>
<dbReference type="Pfam" id="PF00856">
    <property type="entry name" value="SET"/>
    <property type="match status" value="1"/>
</dbReference>
<gene>
    <name evidence="16" type="ORF">PR048_033421</name>
</gene>
<proteinExistence type="predicted"/>
<dbReference type="SUPFAM" id="SSF63748">
    <property type="entry name" value="Tudor/PWWP/MBT"/>
    <property type="match status" value="1"/>
</dbReference>
<dbReference type="InterPro" id="IPR001214">
    <property type="entry name" value="SET_dom"/>
</dbReference>
<dbReference type="InterPro" id="IPR011011">
    <property type="entry name" value="Znf_FYVE_PHD"/>
</dbReference>
<evidence type="ECO:0000259" key="12">
    <source>
        <dbReference type="PROSITE" id="PS50280"/>
    </source>
</evidence>
<dbReference type="CDD" id="cd05838">
    <property type="entry name" value="PWWP_NSD_rpt2"/>
    <property type="match status" value="1"/>
</dbReference>
<evidence type="ECO:0000256" key="6">
    <source>
        <dbReference type="ARBA" id="ARBA00022691"/>
    </source>
</evidence>
<evidence type="ECO:0008006" key="18">
    <source>
        <dbReference type="Google" id="ProtNLM"/>
    </source>
</evidence>
<protein>
    <recommendedName>
        <fullName evidence="18">Histone-lysine N-methyltransferase, H3 lysine-36 and H4 lysine-20 specific</fullName>
    </recommendedName>
</protein>
<feature type="domain" description="Post-SET" evidence="14">
    <location>
        <begin position="564"/>
        <end position="580"/>
    </location>
</feature>
<feature type="compositionally biased region" description="Polar residues" evidence="11">
    <location>
        <begin position="699"/>
        <end position="729"/>
    </location>
</feature>
<dbReference type="SMART" id="SM00508">
    <property type="entry name" value="PostSET"/>
    <property type="match status" value="1"/>
</dbReference>
<keyword evidence="4" id="KW-0489">Methyltransferase</keyword>
<dbReference type="SMART" id="SM00293">
    <property type="entry name" value="PWWP"/>
    <property type="match status" value="1"/>
</dbReference>
<name>A0ABQ9G082_9NEOP</name>
<dbReference type="InterPro" id="IPR041306">
    <property type="entry name" value="C5HCH"/>
</dbReference>
<keyword evidence="10" id="KW-0539">Nucleus</keyword>
<feature type="domain" description="PWWP" evidence="13">
    <location>
        <begin position="141"/>
        <end position="191"/>
    </location>
</feature>
<keyword evidence="7" id="KW-0479">Metal-binding</keyword>
<keyword evidence="5" id="KW-0808">Transferase</keyword>
<dbReference type="PROSITE" id="PS50812">
    <property type="entry name" value="PWWP"/>
    <property type="match status" value="1"/>
</dbReference>
<dbReference type="Gene3D" id="3.30.40.10">
    <property type="entry name" value="Zinc/RING finger domain, C3HC4 (zinc finger)"/>
    <property type="match status" value="1"/>
</dbReference>
<evidence type="ECO:0000259" key="13">
    <source>
        <dbReference type="PROSITE" id="PS50812"/>
    </source>
</evidence>
<evidence type="ECO:0000313" key="17">
    <source>
        <dbReference type="Proteomes" id="UP001159363"/>
    </source>
</evidence>
<evidence type="ECO:0000313" key="16">
    <source>
        <dbReference type="EMBL" id="KAJ8865898.1"/>
    </source>
</evidence>
<evidence type="ECO:0000256" key="2">
    <source>
        <dbReference type="ARBA" id="ARBA00004286"/>
    </source>
</evidence>
<dbReference type="InterPro" id="IPR006560">
    <property type="entry name" value="AWS_dom"/>
</dbReference>
<dbReference type="PROSITE" id="PS51215">
    <property type="entry name" value="AWS"/>
    <property type="match status" value="1"/>
</dbReference>
<keyword evidence="8" id="KW-0863">Zinc-finger</keyword>
<dbReference type="CDD" id="cd19173">
    <property type="entry name" value="SET_NSD"/>
    <property type="match status" value="1"/>
</dbReference>
<evidence type="ECO:0000256" key="3">
    <source>
        <dbReference type="ARBA" id="ARBA00022454"/>
    </source>
</evidence>
<dbReference type="InterPro" id="IPR000313">
    <property type="entry name" value="PWWP_dom"/>
</dbReference>
<evidence type="ECO:0000256" key="5">
    <source>
        <dbReference type="ARBA" id="ARBA00022679"/>
    </source>
</evidence>
<accession>A0ABQ9G082</accession>
<dbReference type="InterPro" id="IPR050777">
    <property type="entry name" value="SET2_Histone-Lys_MeTrsfase"/>
</dbReference>
<keyword evidence="9" id="KW-0862">Zinc</keyword>
<dbReference type="PROSITE" id="PS50280">
    <property type="entry name" value="SET"/>
    <property type="match status" value="1"/>
</dbReference>
<keyword evidence="17" id="KW-1185">Reference proteome</keyword>
<dbReference type="InterPro" id="IPR003616">
    <property type="entry name" value="Post-SET_dom"/>
</dbReference>
<dbReference type="PANTHER" id="PTHR22884">
    <property type="entry name" value="SET DOMAIN PROTEINS"/>
    <property type="match status" value="1"/>
</dbReference>
<keyword evidence="3" id="KW-0158">Chromosome</keyword>
<evidence type="ECO:0000259" key="14">
    <source>
        <dbReference type="PROSITE" id="PS50868"/>
    </source>
</evidence>
<sequence>MYVHLIRVARSPTLVSAIWFKMLPAAVGVFDIYNVQRDLRDTTEVVVNVRGRRFLWGSLDTGLEGFWKVVVVLREEGGCQRAPALKVMERAAEIELLPFWGCAPGYADRSWEQAVVGSNPARGDLMLHVDEAESKGCVAIRWWPAQIVFPDQVPENIENLQHSDGEFVVRFFGSHDYNWVNRSRVFLYQEGIHCRVAGRGHGSLLLKLGPRSSGWAAVGRSLQDGGQRPTTAVVTGPVHLLKRRDNGSEKRQGGHFHSEILPVNEAMLLKLAFCWLTATRLKNGMVVHMAIIRKFVVSALLCKFALLCAGVSVTCLCQDSAYKKSGKTSVDTVFLRAVNEAQDAHKELNLAKASREAEPRQALKPPQYIKIKCNKPVGNVRVMECDSSNLVPCYCDPKKANPCGPDSDCLNRILMVECSPAVCRAKDKCRNQRFEKREYPPLLPYKTEGRGWGLKTLADIKKGDFVIEYVGEMIDEAEYKRRLEKKHLEKDENYYFLTIDKDRMLDAGPKGNVSRFMNHSCQPNCETQKWTVNGDTRVGLFALEDIPANIEVTFNYNLQCASTEKKKCMCGAPNCSGFIGSKASKVVDEEKKRLDSKGKKKQRNSNIPKPGGECFQCGQNGDLIACYNKTCPKKYHLKCVNLSKPSKGKWTCPWHQCNVCKKHRTSKRCSLCPNAYCAQHEEGNIYSTTKEMYCMEHTQGSVTDGSSRSTSRMSTDGSDVQQPISSYLSGRSGEAASGDRGSRASCSKYQTSAEQMAARDSVGTRRGVDSVDRTSPLPHAGSSAQVIITEVLPGAVRKSARKSQSLYKELPRKGAKAGGIRADSHELGSVVDCGHFSLSGPEVSLSSSKFTEEASMLTDVWLALTDDEVSGSSVKDNSFCEFQESRRKDLLEMRRAQHKRIGQKVTEMCQAKVGI</sequence>
<feature type="compositionally biased region" description="Basic and acidic residues" evidence="11">
    <location>
        <begin position="762"/>
        <end position="772"/>
    </location>
</feature>
<feature type="region of interest" description="Disordered" evidence="11">
    <location>
        <begin position="699"/>
        <end position="779"/>
    </location>
</feature>
<dbReference type="CDD" id="cd15568">
    <property type="entry name" value="PHD5_NSD"/>
    <property type="match status" value="1"/>
</dbReference>
<dbReference type="Pfam" id="PF17982">
    <property type="entry name" value="C5HCH"/>
    <property type="match status" value="1"/>
</dbReference>
<comment type="subcellular location">
    <subcellularLocation>
        <location evidence="2">Chromosome</location>
    </subcellularLocation>
    <subcellularLocation>
        <location evidence="1">Nucleus</location>
    </subcellularLocation>
</comment>
<dbReference type="Gene3D" id="2.30.30.140">
    <property type="match status" value="1"/>
</dbReference>
<dbReference type="SMART" id="SM00249">
    <property type="entry name" value="PHD"/>
    <property type="match status" value="1"/>
</dbReference>
<evidence type="ECO:0000256" key="11">
    <source>
        <dbReference type="SAM" id="MobiDB-lite"/>
    </source>
</evidence>
<dbReference type="EMBL" id="JARBHB010000017">
    <property type="protein sequence ID" value="KAJ8865898.1"/>
    <property type="molecule type" value="Genomic_DNA"/>
</dbReference>
<dbReference type="SMART" id="SM00570">
    <property type="entry name" value="AWS"/>
    <property type="match status" value="1"/>
</dbReference>
<feature type="compositionally biased region" description="Polar residues" evidence="11">
    <location>
        <begin position="744"/>
        <end position="754"/>
    </location>
</feature>
<evidence type="ECO:0000256" key="8">
    <source>
        <dbReference type="ARBA" id="ARBA00022771"/>
    </source>
</evidence>
<evidence type="ECO:0000256" key="7">
    <source>
        <dbReference type="ARBA" id="ARBA00022723"/>
    </source>
</evidence>